<evidence type="ECO:0000256" key="1">
    <source>
        <dbReference type="SAM" id="Coils"/>
    </source>
</evidence>
<keyword evidence="1" id="KW-0175">Coiled coil</keyword>
<dbReference type="GO" id="GO:0003700">
    <property type="term" value="F:DNA-binding transcription factor activity"/>
    <property type="evidence" value="ECO:0007669"/>
    <property type="project" value="InterPro"/>
</dbReference>
<dbReference type="AlphaFoldDB" id="A0AA38G2G0"/>
<dbReference type="Pfam" id="PF01486">
    <property type="entry name" value="K-box"/>
    <property type="match status" value="1"/>
</dbReference>
<accession>A0AA38G2G0</accession>
<proteinExistence type="predicted"/>
<sequence length="147" mass="17100">MHKTMGKYQNFNALTGEYTQLSENVETLRSEAEKLRKQIEDLEETYKRMIGQGLDSLSFKKLQHLEKKMNLGARKIRSKKDKLSLEHIRSLKAKHETLTEENTCLRKEFGGSHKVNNVSLYITHEVNDTLETDAINQQDMFKTSLNL</sequence>
<dbReference type="InterPro" id="IPR002487">
    <property type="entry name" value="TF_Kbox"/>
</dbReference>
<feature type="non-terminal residue" evidence="3">
    <location>
        <position position="1"/>
    </location>
</feature>
<evidence type="ECO:0000313" key="4">
    <source>
        <dbReference type="Proteomes" id="UP000824469"/>
    </source>
</evidence>
<reference evidence="3 4" key="1">
    <citation type="journal article" date="2021" name="Nat. Plants">
        <title>The Taxus genome provides insights into paclitaxel biosynthesis.</title>
        <authorList>
            <person name="Xiong X."/>
            <person name="Gou J."/>
            <person name="Liao Q."/>
            <person name="Li Y."/>
            <person name="Zhou Q."/>
            <person name="Bi G."/>
            <person name="Li C."/>
            <person name="Du R."/>
            <person name="Wang X."/>
            <person name="Sun T."/>
            <person name="Guo L."/>
            <person name="Liang H."/>
            <person name="Lu P."/>
            <person name="Wu Y."/>
            <person name="Zhang Z."/>
            <person name="Ro D.K."/>
            <person name="Shang Y."/>
            <person name="Huang S."/>
            <person name="Yan J."/>
        </authorList>
    </citation>
    <scope>NUCLEOTIDE SEQUENCE [LARGE SCALE GENOMIC DNA]</scope>
    <source>
        <strain evidence="3">Ta-2019</strain>
    </source>
</reference>
<evidence type="ECO:0000259" key="2">
    <source>
        <dbReference type="PROSITE" id="PS51297"/>
    </source>
</evidence>
<name>A0AA38G2G0_TAXCH</name>
<evidence type="ECO:0000313" key="3">
    <source>
        <dbReference type="EMBL" id="KAH9314847.1"/>
    </source>
</evidence>
<dbReference type="PROSITE" id="PS51297">
    <property type="entry name" value="K_BOX"/>
    <property type="match status" value="1"/>
</dbReference>
<dbReference type="SUPFAM" id="SSF75704">
    <property type="entry name" value="Mitotic arrest deficient-like 1, Mad1"/>
    <property type="match status" value="1"/>
</dbReference>
<gene>
    <name evidence="3" type="ORF">KI387_023474</name>
</gene>
<feature type="domain" description="K-box" evidence="2">
    <location>
        <begin position="25"/>
        <end position="115"/>
    </location>
</feature>
<feature type="non-terminal residue" evidence="3">
    <location>
        <position position="147"/>
    </location>
</feature>
<dbReference type="Proteomes" id="UP000824469">
    <property type="component" value="Unassembled WGS sequence"/>
</dbReference>
<protein>
    <recommendedName>
        <fullName evidence="2">K-box domain-containing protein</fullName>
    </recommendedName>
</protein>
<dbReference type="EMBL" id="JAHRHJ020000005">
    <property type="protein sequence ID" value="KAH9314847.1"/>
    <property type="molecule type" value="Genomic_DNA"/>
</dbReference>
<dbReference type="GO" id="GO:0005634">
    <property type="term" value="C:nucleus"/>
    <property type="evidence" value="ECO:0007669"/>
    <property type="project" value="InterPro"/>
</dbReference>
<keyword evidence="4" id="KW-1185">Reference proteome</keyword>
<feature type="coiled-coil region" evidence="1">
    <location>
        <begin position="11"/>
        <end position="52"/>
    </location>
</feature>
<organism evidence="3 4">
    <name type="scientific">Taxus chinensis</name>
    <name type="common">Chinese yew</name>
    <name type="synonym">Taxus wallichiana var. chinensis</name>
    <dbReference type="NCBI Taxonomy" id="29808"/>
    <lineage>
        <taxon>Eukaryota</taxon>
        <taxon>Viridiplantae</taxon>
        <taxon>Streptophyta</taxon>
        <taxon>Embryophyta</taxon>
        <taxon>Tracheophyta</taxon>
        <taxon>Spermatophyta</taxon>
        <taxon>Pinopsida</taxon>
        <taxon>Pinidae</taxon>
        <taxon>Conifers II</taxon>
        <taxon>Cupressales</taxon>
        <taxon>Taxaceae</taxon>
        <taxon>Taxus</taxon>
    </lineage>
</organism>
<comment type="caution">
    <text evidence="3">The sequence shown here is derived from an EMBL/GenBank/DDBJ whole genome shotgun (WGS) entry which is preliminary data.</text>
</comment>